<organism evidence="7 8">
    <name type="scientific">Lithocarpus litseifolius</name>
    <dbReference type="NCBI Taxonomy" id="425828"/>
    <lineage>
        <taxon>Eukaryota</taxon>
        <taxon>Viridiplantae</taxon>
        <taxon>Streptophyta</taxon>
        <taxon>Embryophyta</taxon>
        <taxon>Tracheophyta</taxon>
        <taxon>Spermatophyta</taxon>
        <taxon>Magnoliopsida</taxon>
        <taxon>eudicotyledons</taxon>
        <taxon>Gunneridae</taxon>
        <taxon>Pentapetalae</taxon>
        <taxon>rosids</taxon>
        <taxon>fabids</taxon>
        <taxon>Fagales</taxon>
        <taxon>Fagaceae</taxon>
        <taxon>Lithocarpus</taxon>
    </lineage>
</organism>
<dbReference type="GO" id="GO:1990837">
    <property type="term" value="F:sequence-specific double-stranded DNA binding"/>
    <property type="evidence" value="ECO:0007669"/>
    <property type="project" value="TreeGrafter"/>
</dbReference>
<dbReference type="PROSITE" id="PS50808">
    <property type="entry name" value="ZF_BED"/>
    <property type="match status" value="1"/>
</dbReference>
<evidence type="ECO:0000256" key="4">
    <source>
        <dbReference type="PROSITE-ProRule" id="PRU00027"/>
    </source>
</evidence>
<keyword evidence="3" id="KW-0862">Zinc</keyword>
<protein>
    <recommendedName>
        <fullName evidence="6">BED-type domain-containing protein</fullName>
    </recommendedName>
</protein>
<evidence type="ECO:0000256" key="5">
    <source>
        <dbReference type="SAM" id="MobiDB-lite"/>
    </source>
</evidence>
<dbReference type="PANTHER" id="PTHR34396">
    <property type="entry name" value="OS03G0264950 PROTEIN-RELATED"/>
    <property type="match status" value="1"/>
</dbReference>
<sequence>MLFGVMKIAFQHVGNNVMSRTEQWTRPTRKPDRPDPTGKFNQLVYNYPIRIPERFSLVIRSLLTQEGICFTLKPDFKFLEVMDSMEPTQPDVVTTKPTMRPPRPPQVISSSNPNKRKSSSTAWDHFEKFIDEEGRTKARCIYCNKEYMADSKIYGTSNLKNHTPICPEYLYNELHDGQDPLSKDVEEGNLVPRTFTNVVGRKVLAEMIILDELPFRFVENQGFRRFCNVFQPNFNIPSRFTVAKDVSRIYFEEKDKLRNVLRGRRLCLTTDT</sequence>
<evidence type="ECO:0000259" key="6">
    <source>
        <dbReference type="PROSITE" id="PS50808"/>
    </source>
</evidence>
<dbReference type="EMBL" id="JAZDWU010000005">
    <property type="protein sequence ID" value="KAL0001338.1"/>
    <property type="molecule type" value="Genomic_DNA"/>
</dbReference>
<dbReference type="GO" id="GO:0006357">
    <property type="term" value="P:regulation of transcription by RNA polymerase II"/>
    <property type="evidence" value="ECO:0007669"/>
    <property type="project" value="TreeGrafter"/>
</dbReference>
<evidence type="ECO:0000313" key="7">
    <source>
        <dbReference type="EMBL" id="KAL0001338.1"/>
    </source>
</evidence>
<dbReference type="PANTHER" id="PTHR34396:SF27">
    <property type="entry name" value="OS08G0208700 PROTEIN"/>
    <property type="match status" value="1"/>
</dbReference>
<dbReference type="InterPro" id="IPR053031">
    <property type="entry name" value="Cuticle_assoc_protein"/>
</dbReference>
<dbReference type="GO" id="GO:0008270">
    <property type="term" value="F:zinc ion binding"/>
    <property type="evidence" value="ECO:0007669"/>
    <property type="project" value="UniProtKB-KW"/>
</dbReference>
<dbReference type="GO" id="GO:0005634">
    <property type="term" value="C:nucleus"/>
    <property type="evidence" value="ECO:0007669"/>
    <property type="project" value="TreeGrafter"/>
</dbReference>
<reference evidence="7 8" key="1">
    <citation type="submission" date="2024-01" db="EMBL/GenBank/DDBJ databases">
        <title>A telomere-to-telomere, gap-free genome of sweet tea (Lithocarpus litseifolius).</title>
        <authorList>
            <person name="Zhou J."/>
        </authorList>
    </citation>
    <scope>NUCLEOTIDE SEQUENCE [LARGE SCALE GENOMIC DNA]</scope>
    <source>
        <strain evidence="7">Zhou-2022a</strain>
        <tissue evidence="7">Leaf</tissue>
    </source>
</reference>
<dbReference type="Pfam" id="PF02892">
    <property type="entry name" value="zf-BED"/>
    <property type="match status" value="1"/>
</dbReference>
<evidence type="ECO:0000313" key="8">
    <source>
        <dbReference type="Proteomes" id="UP001459277"/>
    </source>
</evidence>
<comment type="caution">
    <text evidence="7">The sequence shown here is derived from an EMBL/GenBank/DDBJ whole genome shotgun (WGS) entry which is preliminary data.</text>
</comment>
<feature type="domain" description="BED-type" evidence="6">
    <location>
        <begin position="117"/>
        <end position="173"/>
    </location>
</feature>
<dbReference type="SMART" id="SM00614">
    <property type="entry name" value="ZnF_BED"/>
    <property type="match status" value="1"/>
</dbReference>
<proteinExistence type="predicted"/>
<accession>A0AAW2CSU6</accession>
<dbReference type="Proteomes" id="UP001459277">
    <property type="component" value="Unassembled WGS sequence"/>
</dbReference>
<keyword evidence="8" id="KW-1185">Reference proteome</keyword>
<evidence type="ECO:0000256" key="2">
    <source>
        <dbReference type="ARBA" id="ARBA00022771"/>
    </source>
</evidence>
<dbReference type="AlphaFoldDB" id="A0AAW2CSU6"/>
<feature type="region of interest" description="Disordered" evidence="5">
    <location>
        <begin position="89"/>
        <end position="120"/>
    </location>
</feature>
<evidence type="ECO:0000256" key="3">
    <source>
        <dbReference type="ARBA" id="ARBA00022833"/>
    </source>
</evidence>
<name>A0AAW2CSU6_9ROSI</name>
<dbReference type="SUPFAM" id="SSF140996">
    <property type="entry name" value="Hermes dimerisation domain"/>
    <property type="match status" value="1"/>
</dbReference>
<evidence type="ECO:0000256" key="1">
    <source>
        <dbReference type="ARBA" id="ARBA00022723"/>
    </source>
</evidence>
<dbReference type="InterPro" id="IPR003656">
    <property type="entry name" value="Znf_BED"/>
</dbReference>
<keyword evidence="1" id="KW-0479">Metal-binding</keyword>
<dbReference type="SUPFAM" id="SSF57667">
    <property type="entry name" value="beta-beta-alpha zinc fingers"/>
    <property type="match status" value="1"/>
</dbReference>
<keyword evidence="2 4" id="KW-0863">Zinc-finger</keyword>
<dbReference type="InterPro" id="IPR036236">
    <property type="entry name" value="Znf_C2H2_sf"/>
</dbReference>
<gene>
    <name evidence="7" type="ORF">SO802_015119</name>
</gene>